<dbReference type="GO" id="GO:0016020">
    <property type="term" value="C:membrane"/>
    <property type="evidence" value="ECO:0007669"/>
    <property type="project" value="UniProtKB-SubCell"/>
</dbReference>
<comment type="subcellular location">
    <subcellularLocation>
        <location evidence="1">Membrane</location>
    </subcellularLocation>
</comment>
<evidence type="ECO:0000313" key="4">
    <source>
        <dbReference type="EMBL" id="OCA75129.1"/>
    </source>
</evidence>
<sequence>MKQSVLVIAFSGLSFLGYSQTAEQTKAIDAYIKKVIRVNEIPGMAVGIVKDNKVTFQKYYGTETLESDKKVNPQSMFRIYSNTKLMSNIGLFQLIEQGKISLDDNISKYLDHIPDAWKNVQVKHLVSHSSGIPDWIRFEDISLNATNAEVIDRLSKEKMDFETGSEYRYNQTNYMLIAMLIEKITGETFEDYILENQFSDAKNQVVFSSDSKEEIPNRIVKYIYNKDTHKYDKSTFVEGRRAHPANGLAITLPAFLQWSIHLSKNDFLKPATQEMMWKPFEYTRKSASFTHGWDMSIFNNIKAYSFSGGNVSAYKIFPEDNMAIMLMYNGYKEFPVYFPMINQIAGIMDKRLLNPYMLAEEYTKSEPLIHPDLKKETYGYRIEKGNVIFSYRFLAKKNVDYIKNMSVAGSFNNWNPDDKAYQMIRKKDNTFEVAIPQSKFEKGKTYEFKFVMNKNGWLSVPSNALNVKGDRDENLTFTINN</sequence>
<dbReference type="InterPro" id="IPR014756">
    <property type="entry name" value="Ig_E-set"/>
</dbReference>
<dbReference type="OrthoDB" id="9793489at2"/>
<evidence type="ECO:0000256" key="2">
    <source>
        <dbReference type="ARBA" id="ARBA00023136"/>
    </source>
</evidence>
<evidence type="ECO:0000313" key="5">
    <source>
        <dbReference type="Proteomes" id="UP000093432"/>
    </source>
</evidence>
<dbReference type="InterPro" id="IPR013783">
    <property type="entry name" value="Ig-like_fold"/>
</dbReference>
<comment type="caution">
    <text evidence="4">The sequence shown here is derived from an EMBL/GenBank/DDBJ whole genome shotgun (WGS) entry which is preliminary data.</text>
</comment>
<dbReference type="InterPro" id="IPR001466">
    <property type="entry name" value="Beta-lactam-related"/>
</dbReference>
<dbReference type="SUPFAM" id="SSF81296">
    <property type="entry name" value="E set domains"/>
    <property type="match status" value="1"/>
</dbReference>
<protein>
    <recommendedName>
        <fullName evidence="3">Beta-lactamase-related domain-containing protein</fullName>
    </recommendedName>
</protein>
<keyword evidence="2" id="KW-0472">Membrane</keyword>
<dbReference type="Proteomes" id="UP000093432">
    <property type="component" value="Unassembled WGS sequence"/>
</dbReference>
<dbReference type="InterPro" id="IPR050491">
    <property type="entry name" value="AmpC-like"/>
</dbReference>
<dbReference type="Gene3D" id="2.60.40.10">
    <property type="entry name" value="Immunoglobulins"/>
    <property type="match status" value="1"/>
</dbReference>
<evidence type="ECO:0000259" key="3">
    <source>
        <dbReference type="Pfam" id="PF00144"/>
    </source>
</evidence>
<accession>A0A1B8ZU62</accession>
<evidence type="ECO:0000256" key="1">
    <source>
        <dbReference type="ARBA" id="ARBA00004370"/>
    </source>
</evidence>
<dbReference type="STRING" id="651561.BBI00_12640"/>
<dbReference type="InterPro" id="IPR012338">
    <property type="entry name" value="Beta-lactam/transpept-like"/>
</dbReference>
<dbReference type="EMBL" id="MAYG01000001">
    <property type="protein sequence ID" value="OCA75129.1"/>
    <property type="molecule type" value="Genomic_DNA"/>
</dbReference>
<dbReference type="AlphaFoldDB" id="A0A1B8ZU62"/>
<proteinExistence type="predicted"/>
<gene>
    <name evidence="4" type="ORF">BBI00_12640</name>
</gene>
<dbReference type="SUPFAM" id="SSF56601">
    <property type="entry name" value="beta-lactamase/transpeptidase-like"/>
    <property type="match status" value="1"/>
</dbReference>
<dbReference type="Pfam" id="PF00144">
    <property type="entry name" value="Beta-lactamase"/>
    <property type="match status" value="1"/>
</dbReference>
<dbReference type="PANTHER" id="PTHR46825:SF11">
    <property type="entry name" value="PENICILLIN-BINDING PROTEIN 4"/>
    <property type="match status" value="1"/>
</dbReference>
<reference evidence="5" key="1">
    <citation type="submission" date="2016-07" db="EMBL/GenBank/DDBJ databases">
        <authorList>
            <person name="Florea S."/>
            <person name="Webb J.S."/>
            <person name="Jaromczyk J."/>
            <person name="Schardl C.L."/>
        </authorList>
    </citation>
    <scope>NUCLEOTIDE SEQUENCE [LARGE SCALE GENOMIC DNA]</scope>
    <source>
        <strain evidence="5">CC-VM-7</strain>
    </source>
</reference>
<dbReference type="RefSeq" id="WP_065399103.1">
    <property type="nucleotide sequence ID" value="NZ_MAYG01000001.1"/>
</dbReference>
<dbReference type="PANTHER" id="PTHR46825">
    <property type="entry name" value="D-ALANYL-D-ALANINE-CARBOXYPEPTIDASE/ENDOPEPTIDASE AMPH"/>
    <property type="match status" value="1"/>
</dbReference>
<feature type="domain" description="Beta-lactamase-related" evidence="3">
    <location>
        <begin position="34"/>
        <end position="333"/>
    </location>
</feature>
<organism evidence="4 5">
    <name type="scientific">Chryseobacterium arthrosphaerae</name>
    <dbReference type="NCBI Taxonomy" id="651561"/>
    <lineage>
        <taxon>Bacteria</taxon>
        <taxon>Pseudomonadati</taxon>
        <taxon>Bacteroidota</taxon>
        <taxon>Flavobacteriia</taxon>
        <taxon>Flavobacteriales</taxon>
        <taxon>Weeksellaceae</taxon>
        <taxon>Chryseobacterium group</taxon>
        <taxon>Chryseobacterium</taxon>
    </lineage>
</organism>
<dbReference type="Gene3D" id="3.40.710.10">
    <property type="entry name" value="DD-peptidase/beta-lactamase superfamily"/>
    <property type="match status" value="1"/>
</dbReference>
<name>A0A1B8ZU62_9FLAO</name>